<reference evidence="3 4" key="1">
    <citation type="journal article" date="2013" name="Genome Biol.">
        <title>Draft genome of the mountain pine beetle, Dendroctonus ponderosae Hopkins, a major forest pest.</title>
        <authorList>
            <person name="Keeling C.I."/>
            <person name="Yuen M.M."/>
            <person name="Liao N.Y."/>
            <person name="Docking T.R."/>
            <person name="Chan S.K."/>
            <person name="Taylor G.A."/>
            <person name="Palmquist D.L."/>
            <person name="Jackman S.D."/>
            <person name="Nguyen A."/>
            <person name="Li M."/>
            <person name="Henderson H."/>
            <person name="Janes J.K."/>
            <person name="Zhao Y."/>
            <person name="Pandoh P."/>
            <person name="Moore R."/>
            <person name="Sperling F.A."/>
            <person name="Huber D.P."/>
            <person name="Birol I."/>
            <person name="Jones S.J."/>
            <person name="Bohlmann J."/>
        </authorList>
    </citation>
    <scope>NUCLEOTIDE SEQUENCE</scope>
</reference>
<keyword evidence="2" id="KW-0732">Signal</keyword>
<dbReference type="EMBL" id="KB632161">
    <property type="protein sequence ID" value="ERL89252.1"/>
    <property type="molecule type" value="Genomic_DNA"/>
</dbReference>
<dbReference type="OrthoDB" id="6757185at2759"/>
<sequence>MSFSAKFVLAVLWAVIITGLCRGESEIARLEAYYYGKCNQTGDLRKFEKLRTDAYEMYKYAEFAINLLPDSTETFCKNHRPKLIERADELKNDLNQCLPAGRHFFGKFVKDSIVEILHFLCHNNAEKTRRFFTQGGPDCMKTLEEPSSSNLDNCFNRIFAPSSNFITKVELCEDIAVARKCFERLVDDSCRIGSMRQLNREFFTYVSKPCSSSYMAISANALLLFVILSIVSIVS</sequence>
<dbReference type="AlphaFoldDB" id="U4U874"/>
<keyword evidence="1" id="KW-0472">Membrane</keyword>
<protein>
    <recommendedName>
        <fullName evidence="5">DUF19 domain-containing protein</fullName>
    </recommendedName>
</protein>
<gene>
    <name evidence="3" type="ORF">D910_06625</name>
</gene>
<evidence type="ECO:0000256" key="1">
    <source>
        <dbReference type="SAM" id="Phobius"/>
    </source>
</evidence>
<evidence type="ECO:0000256" key="2">
    <source>
        <dbReference type="SAM" id="SignalP"/>
    </source>
</evidence>
<evidence type="ECO:0008006" key="5">
    <source>
        <dbReference type="Google" id="ProtNLM"/>
    </source>
</evidence>
<feature type="transmembrane region" description="Helical" evidence="1">
    <location>
        <begin position="214"/>
        <end position="234"/>
    </location>
</feature>
<feature type="signal peptide" evidence="2">
    <location>
        <begin position="1"/>
        <end position="23"/>
    </location>
</feature>
<keyword evidence="1" id="KW-0812">Transmembrane</keyword>
<organism evidence="3 4">
    <name type="scientific">Dendroctonus ponderosae</name>
    <name type="common">Mountain pine beetle</name>
    <dbReference type="NCBI Taxonomy" id="77166"/>
    <lineage>
        <taxon>Eukaryota</taxon>
        <taxon>Metazoa</taxon>
        <taxon>Ecdysozoa</taxon>
        <taxon>Arthropoda</taxon>
        <taxon>Hexapoda</taxon>
        <taxon>Insecta</taxon>
        <taxon>Pterygota</taxon>
        <taxon>Neoptera</taxon>
        <taxon>Endopterygota</taxon>
        <taxon>Coleoptera</taxon>
        <taxon>Polyphaga</taxon>
        <taxon>Cucujiformia</taxon>
        <taxon>Curculionidae</taxon>
        <taxon>Scolytinae</taxon>
        <taxon>Dendroctonus</taxon>
    </lineage>
</organism>
<evidence type="ECO:0000313" key="3">
    <source>
        <dbReference type="EMBL" id="ERL89252.1"/>
    </source>
</evidence>
<evidence type="ECO:0000313" key="4">
    <source>
        <dbReference type="Proteomes" id="UP000030742"/>
    </source>
</evidence>
<name>U4U874_DENPD</name>
<dbReference type="InterPro" id="IPR009832">
    <property type="entry name" value="DUF1397"/>
</dbReference>
<proteinExistence type="predicted"/>
<keyword evidence="1" id="KW-1133">Transmembrane helix</keyword>
<dbReference type="Pfam" id="PF07165">
    <property type="entry name" value="DUF1397"/>
    <property type="match status" value="1"/>
</dbReference>
<feature type="chain" id="PRO_5004656005" description="DUF19 domain-containing protein" evidence="2">
    <location>
        <begin position="24"/>
        <end position="235"/>
    </location>
</feature>
<accession>U4U874</accession>
<dbReference type="Proteomes" id="UP000030742">
    <property type="component" value="Unassembled WGS sequence"/>
</dbReference>